<reference evidence="2 3" key="1">
    <citation type="submission" date="2016-10" db="EMBL/GenBank/DDBJ databases">
        <authorList>
            <person name="de Groot N.N."/>
        </authorList>
    </citation>
    <scope>NUCLEOTIDE SEQUENCE [LARGE SCALE GENOMIC DNA]</scope>
    <source>
        <strain evidence="2 3">CGMCC 4.5506</strain>
    </source>
</reference>
<dbReference type="Proteomes" id="UP000199494">
    <property type="component" value="Unassembled WGS sequence"/>
</dbReference>
<proteinExistence type="predicted"/>
<dbReference type="RefSeq" id="WP_211323445.1">
    <property type="nucleotide sequence ID" value="NZ_CP016353.1"/>
</dbReference>
<dbReference type="InterPro" id="IPR055568">
    <property type="entry name" value="DUF7144"/>
</dbReference>
<dbReference type="AlphaFoldDB" id="A0A222VNC2"/>
<evidence type="ECO:0000313" key="3">
    <source>
        <dbReference type="Proteomes" id="UP000199494"/>
    </source>
</evidence>
<feature type="domain" description="DUF7144" evidence="1">
    <location>
        <begin position="22"/>
        <end position="132"/>
    </location>
</feature>
<evidence type="ECO:0000313" key="2">
    <source>
        <dbReference type="EMBL" id="SDC06902.1"/>
    </source>
</evidence>
<organism evidence="2 3">
    <name type="scientific">Prauserella marina</name>
    <dbReference type="NCBI Taxonomy" id="530584"/>
    <lineage>
        <taxon>Bacteria</taxon>
        <taxon>Bacillati</taxon>
        <taxon>Actinomycetota</taxon>
        <taxon>Actinomycetes</taxon>
        <taxon>Pseudonocardiales</taxon>
        <taxon>Pseudonocardiaceae</taxon>
        <taxon>Prauserella</taxon>
    </lineage>
</organism>
<evidence type="ECO:0000259" key="1">
    <source>
        <dbReference type="Pfam" id="PF23636"/>
    </source>
</evidence>
<dbReference type="KEGG" id="pmad:BAY61_09720"/>
<protein>
    <recommendedName>
        <fullName evidence="1">DUF7144 domain-containing protein</fullName>
    </recommendedName>
</protein>
<dbReference type="STRING" id="530584.SAMN05421630_101305"/>
<name>A0A222VNC2_9PSEU</name>
<gene>
    <name evidence="2" type="ORF">SAMN05421630_101305</name>
</gene>
<dbReference type="Pfam" id="PF23636">
    <property type="entry name" value="DUF7144"/>
    <property type="match status" value="1"/>
</dbReference>
<dbReference type="EMBL" id="FMZE01000001">
    <property type="protein sequence ID" value="SDC06902.1"/>
    <property type="molecule type" value="Genomic_DNA"/>
</dbReference>
<accession>A0A222VNC2</accession>
<sequence length="138" mass="14926">MSHDSSGITTPAALSPTASGITYFAGVILVVNGVLQLLNGFSAIFADNFYLSVNNYLIDIDLTAWGWVHLALGALVLVAGIGVFAARSWAYWTAIALVSLSVFANFLFIPYYPLWSLLIIALDVWVIWALSRSLAART</sequence>
<keyword evidence="3" id="KW-1185">Reference proteome</keyword>